<dbReference type="InterPro" id="IPR027575">
    <property type="entry name" value="LD_lanti_pre"/>
</dbReference>
<proteinExistence type="predicted"/>
<name>A0ABX6W3T8_STRMQ</name>
<evidence type="ECO:0000313" key="3">
    <source>
        <dbReference type="Proteomes" id="UP000663421"/>
    </source>
</evidence>
<feature type="region of interest" description="Disordered" evidence="1">
    <location>
        <begin position="1"/>
        <end position="22"/>
    </location>
</feature>
<dbReference type="EMBL" id="CP065050">
    <property type="protein sequence ID" value="QPI56152.1"/>
    <property type="molecule type" value="Genomic_DNA"/>
</dbReference>
<dbReference type="NCBIfam" id="TIGR04363">
    <property type="entry name" value="LD_lanti_pre"/>
    <property type="match status" value="1"/>
</dbReference>
<gene>
    <name evidence="2" type="primary">fxlA</name>
    <name evidence="2" type="ORF">I1A49_15475</name>
</gene>
<sequence>MCPGRTRRRLDRGDVSDSTSGGLVEDEFELDITVLESGDRSAKLINLTDDGCGSTCSSPCASSVA</sequence>
<feature type="compositionally biased region" description="Basic residues" evidence="1">
    <location>
        <begin position="1"/>
        <end position="10"/>
    </location>
</feature>
<reference evidence="2 3" key="1">
    <citation type="submission" date="2020-11" db="EMBL/GenBank/DDBJ databases">
        <title>Complete genome sequence unveiled secondary metabolic potentials in Streptomyces solisilvae HNM0141.</title>
        <authorList>
            <person name="Huang X."/>
        </authorList>
    </citation>
    <scope>NUCLEOTIDE SEQUENCE [LARGE SCALE GENOMIC DNA]</scope>
    <source>
        <strain evidence="2 3">HNM0141</strain>
    </source>
</reference>
<evidence type="ECO:0000256" key="1">
    <source>
        <dbReference type="SAM" id="MobiDB-lite"/>
    </source>
</evidence>
<organism evidence="2 3">
    <name type="scientific">Streptomyces malaysiensis</name>
    <dbReference type="NCBI Taxonomy" id="92644"/>
    <lineage>
        <taxon>Bacteria</taxon>
        <taxon>Bacillati</taxon>
        <taxon>Actinomycetota</taxon>
        <taxon>Actinomycetes</taxon>
        <taxon>Kitasatosporales</taxon>
        <taxon>Streptomycetaceae</taxon>
        <taxon>Streptomyces</taxon>
        <taxon>Streptomyces violaceusniger group</taxon>
    </lineage>
</organism>
<dbReference type="Proteomes" id="UP000663421">
    <property type="component" value="Chromosome"/>
</dbReference>
<keyword evidence="3" id="KW-1185">Reference proteome</keyword>
<accession>A0ABX6W3T8</accession>
<protein>
    <submittedName>
        <fullName evidence="2">FxLD family lanthipeptide</fullName>
    </submittedName>
</protein>
<evidence type="ECO:0000313" key="2">
    <source>
        <dbReference type="EMBL" id="QPI56152.1"/>
    </source>
</evidence>